<organism evidence="1 2">
    <name type="scientific">Pseudomonas syringae pv. castaneae</name>
    <dbReference type="NCBI Taxonomy" id="264450"/>
    <lineage>
        <taxon>Bacteria</taxon>
        <taxon>Pseudomonadati</taxon>
        <taxon>Pseudomonadota</taxon>
        <taxon>Gammaproteobacteria</taxon>
        <taxon>Pseudomonadales</taxon>
        <taxon>Pseudomonadaceae</taxon>
        <taxon>Pseudomonas</taxon>
        <taxon>Pseudomonas syringae</taxon>
    </lineage>
</organism>
<evidence type="ECO:0000313" key="1">
    <source>
        <dbReference type="EMBL" id="KPW97078.1"/>
    </source>
</evidence>
<comment type="caution">
    <text evidence="1">The sequence shown here is derived from an EMBL/GenBank/DDBJ whole genome shotgun (WGS) entry which is preliminary data.</text>
</comment>
<proteinExistence type="predicted"/>
<dbReference type="Proteomes" id="UP000050381">
    <property type="component" value="Unassembled WGS sequence"/>
</dbReference>
<accession>A0A0N8R659</accession>
<sequence length="124" mass="14176">MKLVDNHHIQSEALRRIGFPKAMDAASLTTANFDRLLRQMDDLKASAGPFQNVVICVECLKVHDCPFDAKFENSFSHRRVCGHCGSRHGFRDVLGRWISFARPWAFWTWGGGCWVFDFCTEAKP</sequence>
<dbReference type="PATRIC" id="fig|264450.4.peg.2084"/>
<gene>
    <name evidence="1" type="ORF">ALO79_01726</name>
</gene>
<dbReference type="RefSeq" id="WP_057431513.1">
    <property type="nucleotide sequence ID" value="NZ_LIIH01000126.1"/>
</dbReference>
<dbReference type="EMBL" id="LJQD01000191">
    <property type="protein sequence ID" value="KPW97078.1"/>
    <property type="molecule type" value="Genomic_DNA"/>
</dbReference>
<dbReference type="AlphaFoldDB" id="A0A0N8R659"/>
<name>A0A0N8R659_PSESX</name>
<evidence type="ECO:0000313" key="2">
    <source>
        <dbReference type="Proteomes" id="UP000050381"/>
    </source>
</evidence>
<reference evidence="1 2" key="1">
    <citation type="submission" date="2015-09" db="EMBL/GenBank/DDBJ databases">
        <title>Genome announcement of multiple Pseudomonas syringae strains.</title>
        <authorList>
            <person name="Thakur S."/>
            <person name="Wang P.W."/>
            <person name="Gong Y."/>
            <person name="Weir B.S."/>
            <person name="Guttman D.S."/>
        </authorList>
    </citation>
    <scope>NUCLEOTIDE SEQUENCE [LARGE SCALE GENOMIC DNA]</scope>
    <source>
        <strain evidence="1 2">ICMP9419</strain>
    </source>
</reference>
<protein>
    <submittedName>
        <fullName evidence="1">Uncharacterized protein</fullName>
    </submittedName>
</protein>